<dbReference type="SUPFAM" id="SSF51735">
    <property type="entry name" value="NAD(P)-binding Rossmann-fold domains"/>
    <property type="match status" value="1"/>
</dbReference>
<dbReference type="PANTHER" id="PTHR42760">
    <property type="entry name" value="SHORT-CHAIN DEHYDROGENASES/REDUCTASES FAMILY MEMBER"/>
    <property type="match status" value="1"/>
</dbReference>
<feature type="domain" description="Ketoreductase" evidence="3">
    <location>
        <begin position="21"/>
        <end position="206"/>
    </location>
</feature>
<dbReference type="InterPro" id="IPR057326">
    <property type="entry name" value="KR_dom"/>
</dbReference>
<comment type="similarity">
    <text evidence="1">Belongs to the short-chain dehydrogenases/reductases (SDR) family.</text>
</comment>
<proteinExistence type="inferred from homology"/>
<dbReference type="PANTHER" id="PTHR42760:SF133">
    <property type="entry name" value="3-OXOACYL-[ACYL-CARRIER-PROTEIN] REDUCTASE"/>
    <property type="match status" value="1"/>
</dbReference>
<keyword evidence="2" id="KW-0560">Oxidoreductase</keyword>
<evidence type="ECO:0000313" key="4">
    <source>
        <dbReference type="EMBL" id="GGC39210.1"/>
    </source>
</evidence>
<dbReference type="InterPro" id="IPR036291">
    <property type="entry name" value="NAD(P)-bd_dom_sf"/>
</dbReference>
<dbReference type="SMART" id="SM00822">
    <property type="entry name" value="PKS_KR"/>
    <property type="match status" value="1"/>
</dbReference>
<evidence type="ECO:0000256" key="1">
    <source>
        <dbReference type="ARBA" id="ARBA00006484"/>
    </source>
</evidence>
<dbReference type="InterPro" id="IPR020904">
    <property type="entry name" value="Sc_DH/Rdtase_CS"/>
</dbReference>
<organism evidence="4 5">
    <name type="scientific">Paraburkholderia caffeinilytica</name>
    <dbReference type="NCBI Taxonomy" id="1761016"/>
    <lineage>
        <taxon>Bacteria</taxon>
        <taxon>Pseudomonadati</taxon>
        <taxon>Pseudomonadota</taxon>
        <taxon>Betaproteobacteria</taxon>
        <taxon>Burkholderiales</taxon>
        <taxon>Burkholderiaceae</taxon>
        <taxon>Paraburkholderia</taxon>
    </lineage>
</organism>
<dbReference type="NCBIfam" id="NF005559">
    <property type="entry name" value="PRK07231.1"/>
    <property type="match status" value="1"/>
</dbReference>
<dbReference type="InterPro" id="IPR002347">
    <property type="entry name" value="SDR_fam"/>
</dbReference>
<reference evidence="5" key="1">
    <citation type="journal article" date="2019" name="Int. J. Syst. Evol. Microbiol.">
        <title>The Global Catalogue of Microorganisms (GCM) 10K type strain sequencing project: providing services to taxonomists for standard genome sequencing and annotation.</title>
        <authorList>
            <consortium name="The Broad Institute Genomics Platform"/>
            <consortium name="The Broad Institute Genome Sequencing Center for Infectious Disease"/>
            <person name="Wu L."/>
            <person name="Ma J."/>
        </authorList>
    </citation>
    <scope>NUCLEOTIDE SEQUENCE [LARGE SCALE GENOMIC DNA]</scope>
    <source>
        <strain evidence="5">CGMCC 1.15103</strain>
    </source>
</reference>
<dbReference type="Gene3D" id="3.40.50.720">
    <property type="entry name" value="NAD(P)-binding Rossmann-like Domain"/>
    <property type="match status" value="1"/>
</dbReference>
<comment type="caution">
    <text evidence="4">The sequence shown here is derived from an EMBL/GenBank/DDBJ whole genome shotgun (WGS) entry which is preliminary data.</text>
</comment>
<dbReference type="Proteomes" id="UP000602004">
    <property type="component" value="Unassembled WGS sequence"/>
</dbReference>
<dbReference type="Pfam" id="PF13561">
    <property type="entry name" value="adh_short_C2"/>
    <property type="match status" value="1"/>
</dbReference>
<name>A0ABQ1MEK4_9BURK</name>
<evidence type="ECO:0000313" key="5">
    <source>
        <dbReference type="Proteomes" id="UP000602004"/>
    </source>
</evidence>
<accession>A0ABQ1MEK4</accession>
<dbReference type="PRINTS" id="PR00081">
    <property type="entry name" value="GDHRDH"/>
</dbReference>
<evidence type="ECO:0000256" key="2">
    <source>
        <dbReference type="ARBA" id="ARBA00023002"/>
    </source>
</evidence>
<dbReference type="NCBIfam" id="NF009468">
    <property type="entry name" value="PRK12826.1-4"/>
    <property type="match status" value="1"/>
</dbReference>
<evidence type="ECO:0000259" key="3">
    <source>
        <dbReference type="SMART" id="SM00822"/>
    </source>
</evidence>
<keyword evidence="5" id="KW-1185">Reference proteome</keyword>
<sequence>MTQADLQAIAQLPGRPDFSGKVVLVTGGAQGIGRGIAEAFAACGAEVAIADLRIEAARDAVAYITAAGGRAHPYEADMGEREQIERLVAGIESGHRRLDVVVHNAAYFPLTAFRDITPAILERTLSVNLAALFWLTQAAVPSFIRQGGGRVLATSSVTGPRVAYPGLAHYAASKAGVNGFIRAAALELAKHRITVNGVEPGMIRTPAMDNLGDGELNGRIERAIPLGRLGEPSDIAAAMLFLASDAASYITGQTIVVDGGATLPECTAALA</sequence>
<dbReference type="PROSITE" id="PS00061">
    <property type="entry name" value="ADH_SHORT"/>
    <property type="match status" value="1"/>
</dbReference>
<dbReference type="RefSeq" id="WP_115777866.1">
    <property type="nucleotide sequence ID" value="NZ_BMHL01000004.1"/>
</dbReference>
<dbReference type="PRINTS" id="PR00080">
    <property type="entry name" value="SDRFAMILY"/>
</dbReference>
<dbReference type="EMBL" id="BMHL01000004">
    <property type="protein sequence ID" value="GGC39210.1"/>
    <property type="molecule type" value="Genomic_DNA"/>
</dbReference>
<protein>
    <submittedName>
        <fullName evidence="4">3-ketoacyl-ACP reductase</fullName>
    </submittedName>
</protein>
<gene>
    <name evidence="4" type="ORF">GCM10011400_27390</name>
</gene>